<dbReference type="Proteomes" id="UP001341840">
    <property type="component" value="Unassembled WGS sequence"/>
</dbReference>
<organism evidence="1 2">
    <name type="scientific">Stylosanthes scabra</name>
    <dbReference type="NCBI Taxonomy" id="79078"/>
    <lineage>
        <taxon>Eukaryota</taxon>
        <taxon>Viridiplantae</taxon>
        <taxon>Streptophyta</taxon>
        <taxon>Embryophyta</taxon>
        <taxon>Tracheophyta</taxon>
        <taxon>Spermatophyta</taxon>
        <taxon>Magnoliopsida</taxon>
        <taxon>eudicotyledons</taxon>
        <taxon>Gunneridae</taxon>
        <taxon>Pentapetalae</taxon>
        <taxon>rosids</taxon>
        <taxon>fabids</taxon>
        <taxon>Fabales</taxon>
        <taxon>Fabaceae</taxon>
        <taxon>Papilionoideae</taxon>
        <taxon>50 kb inversion clade</taxon>
        <taxon>dalbergioids sensu lato</taxon>
        <taxon>Dalbergieae</taxon>
        <taxon>Pterocarpus clade</taxon>
        <taxon>Stylosanthes</taxon>
    </lineage>
</organism>
<gene>
    <name evidence="1" type="ORF">PIB30_101941</name>
</gene>
<dbReference type="EMBL" id="JASCZI010123887">
    <property type="protein sequence ID" value="MED6165676.1"/>
    <property type="molecule type" value="Genomic_DNA"/>
</dbReference>
<feature type="non-terminal residue" evidence="1">
    <location>
        <position position="1"/>
    </location>
</feature>
<evidence type="ECO:0000313" key="1">
    <source>
        <dbReference type="EMBL" id="MED6165676.1"/>
    </source>
</evidence>
<comment type="caution">
    <text evidence="1">The sequence shown here is derived from an EMBL/GenBank/DDBJ whole genome shotgun (WGS) entry which is preliminary data.</text>
</comment>
<keyword evidence="2" id="KW-1185">Reference proteome</keyword>
<reference evidence="1 2" key="1">
    <citation type="journal article" date="2023" name="Plants (Basel)">
        <title>Bridging the Gap: Combining Genomics and Transcriptomics Approaches to Understand Stylosanthes scabra, an Orphan Legume from the Brazilian Caatinga.</title>
        <authorList>
            <person name="Ferreira-Neto J.R.C."/>
            <person name="da Silva M.D."/>
            <person name="Binneck E."/>
            <person name="de Melo N.F."/>
            <person name="da Silva R.H."/>
            <person name="de Melo A.L.T.M."/>
            <person name="Pandolfi V."/>
            <person name="Bustamante F.O."/>
            <person name="Brasileiro-Vidal A.C."/>
            <person name="Benko-Iseppon A.M."/>
        </authorList>
    </citation>
    <scope>NUCLEOTIDE SEQUENCE [LARGE SCALE GENOMIC DNA]</scope>
    <source>
        <tissue evidence="1">Leaves</tissue>
    </source>
</reference>
<name>A0ABU6UWH4_9FABA</name>
<sequence>GMIDGRNSSPTHRIETFTTTLALCIDGFLRQLLGRLAVGNGIMTSIKMRGDGGGVGLQGYRRLDRRLAVTKHS</sequence>
<evidence type="ECO:0000313" key="2">
    <source>
        <dbReference type="Proteomes" id="UP001341840"/>
    </source>
</evidence>
<protein>
    <submittedName>
        <fullName evidence="1">Uncharacterized protein</fullName>
    </submittedName>
</protein>
<proteinExistence type="predicted"/>
<accession>A0ABU6UWH4</accession>